<organism evidence="14 15">
    <name type="scientific">Gekko japonicus</name>
    <name type="common">Schlegel's Japanese gecko</name>
    <dbReference type="NCBI Taxonomy" id="146911"/>
    <lineage>
        <taxon>Eukaryota</taxon>
        <taxon>Metazoa</taxon>
        <taxon>Chordata</taxon>
        <taxon>Craniata</taxon>
        <taxon>Vertebrata</taxon>
        <taxon>Euteleostomi</taxon>
        <taxon>Lepidosauria</taxon>
        <taxon>Squamata</taxon>
        <taxon>Bifurcata</taxon>
        <taxon>Gekkota</taxon>
        <taxon>Gekkonidae</taxon>
        <taxon>Gekkoninae</taxon>
        <taxon>Gekko</taxon>
    </lineage>
</organism>
<evidence type="ECO:0000256" key="8">
    <source>
        <dbReference type="ARBA" id="ARBA00023069"/>
    </source>
</evidence>
<keyword evidence="5 13" id="KW-0812">Transmembrane</keyword>
<dbReference type="Pfam" id="PF10149">
    <property type="entry name" value="TM231"/>
    <property type="match status" value="1"/>
</dbReference>
<evidence type="ECO:0000313" key="15">
    <source>
        <dbReference type="RefSeq" id="XP_015283688.1"/>
    </source>
</evidence>
<keyword evidence="9 13" id="KW-0472">Membrane</keyword>
<keyword evidence="11" id="KW-0966">Cell projection</keyword>
<evidence type="ECO:0000256" key="4">
    <source>
        <dbReference type="ARBA" id="ARBA00022475"/>
    </source>
</evidence>
<feature type="transmembrane region" description="Helical" evidence="13">
    <location>
        <begin position="214"/>
        <end position="233"/>
    </location>
</feature>
<evidence type="ECO:0000256" key="12">
    <source>
        <dbReference type="ARBA" id="ARBA00024803"/>
    </source>
</evidence>
<evidence type="ECO:0000256" key="9">
    <source>
        <dbReference type="ARBA" id="ARBA00023136"/>
    </source>
</evidence>
<evidence type="ECO:0000256" key="11">
    <source>
        <dbReference type="ARBA" id="ARBA00023273"/>
    </source>
</evidence>
<keyword evidence="10" id="KW-0325">Glycoprotein</keyword>
<evidence type="ECO:0000313" key="14">
    <source>
        <dbReference type="Proteomes" id="UP000694871"/>
    </source>
</evidence>
<comment type="subcellular location">
    <subcellularLocation>
        <location evidence="1">Cell projection</location>
        <location evidence="1">Cilium membrane</location>
        <topology evidence="1">Multi-pass membrane protein</topology>
    </subcellularLocation>
</comment>
<dbReference type="PANTHER" id="PTHR14605:SF1">
    <property type="entry name" value="TRANSMEMBRANE PROTEIN 231"/>
    <property type="match status" value="1"/>
</dbReference>
<dbReference type="RefSeq" id="XP_015283688.1">
    <property type="nucleotide sequence ID" value="XM_015428202.1"/>
</dbReference>
<protein>
    <recommendedName>
        <fullName evidence="3">Transmembrane protein 231</fullName>
    </recommendedName>
</protein>
<evidence type="ECO:0000256" key="6">
    <source>
        <dbReference type="ARBA" id="ARBA00022794"/>
    </source>
</evidence>
<keyword evidence="6" id="KW-0970">Cilium biogenesis/degradation</keyword>
<accession>A0ABM1LCK1</accession>
<evidence type="ECO:0000256" key="13">
    <source>
        <dbReference type="SAM" id="Phobius"/>
    </source>
</evidence>
<proteinExistence type="inferred from homology"/>
<evidence type="ECO:0000256" key="2">
    <source>
        <dbReference type="ARBA" id="ARBA00009082"/>
    </source>
</evidence>
<comment type="similarity">
    <text evidence="2">Belongs to the TMEM231 family.</text>
</comment>
<evidence type="ECO:0000256" key="3">
    <source>
        <dbReference type="ARBA" id="ARBA00015087"/>
    </source>
</evidence>
<keyword evidence="8" id="KW-0969">Cilium</keyword>
<sequence length="265" mass="29758">KRSSYAEQPSVRFLHEVLLVGLAEGGGSVGWSSFAACNRLLGARLRLPLVSAREEDVNQDGVMDLLHFRLELPLQSTEQILGVQLMLTFTYQLQRMSTFVMQSMAFLQSSSPVPGSRVIVSGDLRLRQRQPLGHCGLDDRYNVSVINGSSPFAQDYDLTNIVAAYQERNVTTVLSADAGPIWVVGRAPSDPFVIQATIHYPVELIVYQPGFWEMIKFAWIQYVSLLLIFFWICEKIKTFLFQNQVLDAVPVLPVSSVLTHKEHQS</sequence>
<reference evidence="15" key="1">
    <citation type="submission" date="2025-08" db="UniProtKB">
        <authorList>
            <consortium name="RefSeq"/>
        </authorList>
    </citation>
    <scope>IDENTIFICATION</scope>
</reference>
<feature type="non-terminal residue" evidence="15">
    <location>
        <position position="1"/>
    </location>
</feature>
<comment type="function">
    <text evidence="12">Transmembrane component of the tectonic-like complex, a complex localized at the transition zone of primary cilia and acting as a barrier that prevents diffusion of transmembrane proteins between the cilia and plasma membranes. Required for ciliogenesis and sonic hedgehog/SHH signaling.</text>
</comment>
<dbReference type="PANTHER" id="PTHR14605">
    <property type="entry name" value="CHST5 PROTEIN"/>
    <property type="match status" value="1"/>
</dbReference>
<keyword evidence="4" id="KW-1003">Cell membrane</keyword>
<keyword evidence="14" id="KW-1185">Reference proteome</keyword>
<gene>
    <name evidence="15" type="primary">TMEM231</name>
</gene>
<evidence type="ECO:0000256" key="5">
    <source>
        <dbReference type="ARBA" id="ARBA00022692"/>
    </source>
</evidence>
<dbReference type="InterPro" id="IPR019306">
    <property type="entry name" value="TMEM231"/>
</dbReference>
<keyword evidence="7 13" id="KW-1133">Transmembrane helix</keyword>
<name>A0ABM1LCK1_GEKJA</name>
<evidence type="ECO:0000256" key="1">
    <source>
        <dbReference type="ARBA" id="ARBA00004272"/>
    </source>
</evidence>
<dbReference type="GeneID" id="107124702"/>
<dbReference type="Proteomes" id="UP000694871">
    <property type="component" value="Unplaced"/>
</dbReference>
<evidence type="ECO:0000256" key="10">
    <source>
        <dbReference type="ARBA" id="ARBA00023180"/>
    </source>
</evidence>
<evidence type="ECO:0000256" key="7">
    <source>
        <dbReference type="ARBA" id="ARBA00022989"/>
    </source>
</evidence>